<keyword evidence="4" id="KW-1185">Reference proteome</keyword>
<dbReference type="Proteomes" id="UP000799440">
    <property type="component" value="Unassembled WGS sequence"/>
</dbReference>
<dbReference type="EMBL" id="MU006561">
    <property type="protein sequence ID" value="KAF2752093.1"/>
    <property type="molecule type" value="Genomic_DNA"/>
</dbReference>
<dbReference type="PANTHER" id="PTHR43084:SF1">
    <property type="entry name" value="PERSULFIDE DIOXYGENASE ETHE1, MITOCHONDRIAL"/>
    <property type="match status" value="1"/>
</dbReference>
<dbReference type="OrthoDB" id="449487at2759"/>
<dbReference type="Gene3D" id="3.60.15.10">
    <property type="entry name" value="Ribonuclease Z/Hydroxyacylglutathione hydrolase-like"/>
    <property type="match status" value="1"/>
</dbReference>
<accession>A0A6A6VPI6</accession>
<keyword evidence="1" id="KW-0479">Metal-binding</keyword>
<name>A0A6A6VPI6_9PLEO</name>
<proteinExistence type="predicted"/>
<dbReference type="InterPro" id="IPR044528">
    <property type="entry name" value="POD-like_MBL-fold"/>
</dbReference>
<dbReference type="CDD" id="cd07724">
    <property type="entry name" value="POD-like_MBL-fold"/>
    <property type="match status" value="1"/>
</dbReference>
<evidence type="ECO:0000256" key="1">
    <source>
        <dbReference type="ARBA" id="ARBA00022723"/>
    </source>
</evidence>
<feature type="domain" description="Metallo-beta-lactamase" evidence="2">
    <location>
        <begin position="63"/>
        <end position="257"/>
    </location>
</feature>
<organism evidence="3 4">
    <name type="scientific">Sporormia fimetaria CBS 119925</name>
    <dbReference type="NCBI Taxonomy" id="1340428"/>
    <lineage>
        <taxon>Eukaryota</taxon>
        <taxon>Fungi</taxon>
        <taxon>Dikarya</taxon>
        <taxon>Ascomycota</taxon>
        <taxon>Pezizomycotina</taxon>
        <taxon>Dothideomycetes</taxon>
        <taxon>Pleosporomycetidae</taxon>
        <taxon>Pleosporales</taxon>
        <taxon>Sporormiaceae</taxon>
        <taxon>Sporormia</taxon>
    </lineage>
</organism>
<dbReference type="InterPro" id="IPR051682">
    <property type="entry name" value="Mito_Persulfide_Diox"/>
</dbReference>
<evidence type="ECO:0000259" key="2">
    <source>
        <dbReference type="SMART" id="SM00849"/>
    </source>
</evidence>
<sequence length="344" mass="38550">MSIVWPRFDIRILTLPSGSARVARLPNPVFRAEVGNSQRALSSSKVSTPGEPSIHSVFEKVTGTWQYIIADPETKTAAIIDSVLDYDPVGLAITTRSADGLLDLAKKNGYKIDWILETHAHADHLTAAAYLQRQLEKTQSHRPQIGIGKRINQVQENFGAKYKVPKKEYEPVFDKLFDDDEVFEIGNLKAMAIHLPGHTPDHLGYKVGDNVFCGDTVFNADVGTARCDFPGGSVESLWESTRKLLKMPDNVKIWTGHDYPPDNRAEPMPFMTVKEHKEQNKHIKEGTTKDDFVTMRTERDASLKAPRLLHQSLQINIRAGHLPQPNEAGTRLLHTPLKLNTESF</sequence>
<dbReference type="SUPFAM" id="SSF56281">
    <property type="entry name" value="Metallo-hydrolase/oxidoreductase"/>
    <property type="match status" value="1"/>
</dbReference>
<dbReference type="GO" id="GO:0050313">
    <property type="term" value="F:sulfur dioxygenase activity"/>
    <property type="evidence" value="ECO:0007669"/>
    <property type="project" value="InterPro"/>
</dbReference>
<dbReference type="SMART" id="SM00849">
    <property type="entry name" value="Lactamase_B"/>
    <property type="match status" value="1"/>
</dbReference>
<protein>
    <submittedName>
        <fullName evidence="3">Metallo-hydrolase/oxidoreductase</fullName>
    </submittedName>
</protein>
<dbReference type="InterPro" id="IPR036866">
    <property type="entry name" value="RibonucZ/Hydroxyglut_hydro"/>
</dbReference>
<dbReference type="GO" id="GO:0070813">
    <property type="term" value="P:hydrogen sulfide metabolic process"/>
    <property type="evidence" value="ECO:0007669"/>
    <property type="project" value="TreeGrafter"/>
</dbReference>
<dbReference type="FunFam" id="3.60.15.10:FF:000033">
    <property type="entry name" value="MBL fold metallo-hydrolase"/>
    <property type="match status" value="1"/>
</dbReference>
<dbReference type="AlphaFoldDB" id="A0A6A6VPI6"/>
<dbReference type="GO" id="GO:0006749">
    <property type="term" value="P:glutathione metabolic process"/>
    <property type="evidence" value="ECO:0007669"/>
    <property type="project" value="InterPro"/>
</dbReference>
<reference evidence="3" key="1">
    <citation type="journal article" date="2020" name="Stud. Mycol.">
        <title>101 Dothideomycetes genomes: a test case for predicting lifestyles and emergence of pathogens.</title>
        <authorList>
            <person name="Haridas S."/>
            <person name="Albert R."/>
            <person name="Binder M."/>
            <person name="Bloem J."/>
            <person name="Labutti K."/>
            <person name="Salamov A."/>
            <person name="Andreopoulos B."/>
            <person name="Baker S."/>
            <person name="Barry K."/>
            <person name="Bills G."/>
            <person name="Bluhm B."/>
            <person name="Cannon C."/>
            <person name="Castanera R."/>
            <person name="Culley D."/>
            <person name="Daum C."/>
            <person name="Ezra D."/>
            <person name="Gonzalez J."/>
            <person name="Henrissat B."/>
            <person name="Kuo A."/>
            <person name="Liang C."/>
            <person name="Lipzen A."/>
            <person name="Lutzoni F."/>
            <person name="Magnuson J."/>
            <person name="Mondo S."/>
            <person name="Nolan M."/>
            <person name="Ohm R."/>
            <person name="Pangilinan J."/>
            <person name="Park H.-J."/>
            <person name="Ramirez L."/>
            <person name="Alfaro M."/>
            <person name="Sun H."/>
            <person name="Tritt A."/>
            <person name="Yoshinaga Y."/>
            <person name="Zwiers L.-H."/>
            <person name="Turgeon B."/>
            <person name="Goodwin S."/>
            <person name="Spatafora J."/>
            <person name="Crous P."/>
            <person name="Grigoriev I."/>
        </authorList>
    </citation>
    <scope>NUCLEOTIDE SEQUENCE</scope>
    <source>
        <strain evidence="3">CBS 119925</strain>
    </source>
</reference>
<gene>
    <name evidence="3" type="ORF">M011DRAFT_516455</name>
</gene>
<evidence type="ECO:0000313" key="3">
    <source>
        <dbReference type="EMBL" id="KAF2752093.1"/>
    </source>
</evidence>
<dbReference type="InterPro" id="IPR001279">
    <property type="entry name" value="Metallo-B-lactamas"/>
</dbReference>
<dbReference type="GO" id="GO:0046872">
    <property type="term" value="F:metal ion binding"/>
    <property type="evidence" value="ECO:0007669"/>
    <property type="project" value="UniProtKB-KW"/>
</dbReference>
<dbReference type="PANTHER" id="PTHR43084">
    <property type="entry name" value="PERSULFIDE DIOXYGENASE ETHE1"/>
    <property type="match status" value="1"/>
</dbReference>
<dbReference type="Pfam" id="PF00753">
    <property type="entry name" value="Lactamase_B"/>
    <property type="match status" value="1"/>
</dbReference>
<evidence type="ECO:0000313" key="4">
    <source>
        <dbReference type="Proteomes" id="UP000799440"/>
    </source>
</evidence>